<dbReference type="RefSeq" id="WP_025248736.1">
    <property type="nucleotide sequence ID" value="NZ_CP007032.1"/>
</dbReference>
<dbReference type="EMBL" id="CP007032">
    <property type="protein sequence ID" value="AHF07176.1"/>
    <property type="molecule type" value="Genomic_DNA"/>
</dbReference>
<reference evidence="1 2" key="1">
    <citation type="submission" date="2013-12" db="EMBL/GenBank/DDBJ databases">
        <authorList>
            <consortium name="DOE Joint Genome Institute"/>
            <person name="Smidt H."/>
            <person name="Huntemann M."/>
            <person name="Han J."/>
            <person name="Chen A."/>
            <person name="Kyrpides N."/>
            <person name="Mavromatis K."/>
            <person name="Markowitz V."/>
            <person name="Palaniappan K."/>
            <person name="Ivanova N."/>
            <person name="Schaumberg A."/>
            <person name="Pati A."/>
            <person name="Liolios K."/>
            <person name="Nordberg H.P."/>
            <person name="Cantor M.N."/>
            <person name="Hua S.X."/>
            <person name="Woyke T."/>
        </authorList>
    </citation>
    <scope>NUCLEOTIDE SEQUENCE [LARGE SCALE GENOMIC DNA]</scope>
    <source>
        <strain evidence="2">DSM 15288</strain>
    </source>
</reference>
<organism evidence="1 2">
    <name type="scientific">Desulfitobacterium metallireducens DSM 15288</name>
    <dbReference type="NCBI Taxonomy" id="871968"/>
    <lineage>
        <taxon>Bacteria</taxon>
        <taxon>Bacillati</taxon>
        <taxon>Bacillota</taxon>
        <taxon>Clostridia</taxon>
        <taxon>Eubacteriales</taxon>
        <taxon>Desulfitobacteriaceae</taxon>
        <taxon>Desulfitobacterium</taxon>
    </lineage>
</organism>
<dbReference type="HOGENOM" id="CLU_2733464_0_0_9"/>
<keyword evidence="2" id="KW-1185">Reference proteome</keyword>
<name>W0EDQ2_9FIRM</name>
<evidence type="ECO:0000313" key="1">
    <source>
        <dbReference type="EMBL" id="AHF07176.1"/>
    </source>
</evidence>
<accession>W0EDQ2</accession>
<protein>
    <submittedName>
        <fullName evidence="1">Uncharacterized protein</fullName>
    </submittedName>
</protein>
<proteinExistence type="predicted"/>
<gene>
    <name evidence="1" type="ORF">DESME_09035</name>
</gene>
<dbReference type="KEGG" id="dmt:DESME_09035"/>
<sequence length="71" mass="8530">MFITFPGDEKVKARLDAVCKSLGITYQEWFDTALKESEFDVLVRFMDNPEDQTEWMWDETLCRFVRRSEVE</sequence>
<evidence type="ECO:0000313" key="2">
    <source>
        <dbReference type="Proteomes" id="UP000010847"/>
    </source>
</evidence>
<dbReference type="Proteomes" id="UP000010847">
    <property type="component" value="Chromosome"/>
</dbReference>
<dbReference type="AlphaFoldDB" id="W0EDQ2"/>
<dbReference type="OrthoDB" id="1799131at2"/>